<gene>
    <name evidence="1" type="ORF">M8C81_08680</name>
</gene>
<dbReference type="RefSeq" id="WP_209966618.1">
    <property type="nucleotide sequence ID" value="NZ_JAMHFX010000141.1"/>
</dbReference>
<evidence type="ECO:0000313" key="1">
    <source>
        <dbReference type="EMBL" id="MCO1620669.1"/>
    </source>
</evidence>
<dbReference type="InterPro" id="IPR029063">
    <property type="entry name" value="SAM-dependent_MTases_sf"/>
</dbReference>
<proteinExistence type="predicted"/>
<sequence length="344" mass="39185">MNAFPQQSLDDASLDHDLHQSAMLKLAEHFHSLATGASQVPSQSLDSHLKSQIDDPQVLEYHDRLLAGAGPLFSHFLASVPYVLEELSRIGVTLSRLVSAYPPRAGQRYSIFEVDAFDGSNGRALAGQSQGLILSLTSSPNRANQIAFERYADPALSHFYPHSFFKMNTKLLQKPEYKAFSQGFDFIYEMAAFQFYNRNRAQQIAHIKRFLKPSGLAFFLEKLNHPDSEEYLRREKIKDEVFKTRYFKVEEIRWKRQQMLVQMQNGQVTMEELVGALSARFKHVHLLWNSSNFCEFVASDDEQRIERFLKLLGPVVQPPGFCFEGSRLGSVVLHGNQVEVPANV</sequence>
<reference evidence="1" key="1">
    <citation type="submission" date="2022-05" db="EMBL/GenBank/DDBJ databases">
        <authorList>
            <person name="Yi M."/>
        </authorList>
    </citation>
    <scope>NUCLEOTIDE SEQUENCE</scope>
    <source>
        <strain evidence="1">DS2</strain>
    </source>
</reference>
<name>A0AAW5HHS9_PSEPU</name>
<dbReference type="GO" id="GO:0032259">
    <property type="term" value="P:methylation"/>
    <property type="evidence" value="ECO:0007669"/>
    <property type="project" value="UniProtKB-KW"/>
</dbReference>
<reference evidence="1" key="2">
    <citation type="submission" date="2023-08" db="EMBL/GenBank/DDBJ databases">
        <title>Isolation, Identification, Denitrification Characteristics of A Highly Efficient Aerobic Denitrifying Bacterial Strain DS2.</title>
        <authorList>
            <person name="Wang H."/>
        </authorList>
    </citation>
    <scope>NUCLEOTIDE SEQUENCE</scope>
    <source>
        <strain evidence="1">DS2</strain>
    </source>
</reference>
<dbReference type="Gene3D" id="3.40.50.150">
    <property type="entry name" value="Vaccinia Virus protein VP39"/>
    <property type="match status" value="1"/>
</dbReference>
<evidence type="ECO:0000313" key="2">
    <source>
        <dbReference type="Proteomes" id="UP001202943"/>
    </source>
</evidence>
<dbReference type="SUPFAM" id="SSF53335">
    <property type="entry name" value="S-adenosyl-L-methionine-dependent methyltransferases"/>
    <property type="match status" value="1"/>
</dbReference>
<dbReference type="Proteomes" id="UP001202943">
    <property type="component" value="Unassembled WGS sequence"/>
</dbReference>
<comment type="caution">
    <text evidence="1">The sequence shown here is derived from an EMBL/GenBank/DDBJ whole genome shotgun (WGS) entry which is preliminary data.</text>
</comment>
<dbReference type="EMBL" id="JAMHFX010000141">
    <property type="protein sequence ID" value="MCO1620669.1"/>
    <property type="molecule type" value="Genomic_DNA"/>
</dbReference>
<keyword evidence="1" id="KW-0489">Methyltransferase</keyword>
<accession>A0AAW5HHS9</accession>
<keyword evidence="1" id="KW-0808">Transferase</keyword>
<dbReference type="GO" id="GO:0008168">
    <property type="term" value="F:methyltransferase activity"/>
    <property type="evidence" value="ECO:0007669"/>
    <property type="project" value="UniProtKB-KW"/>
</dbReference>
<dbReference type="AlphaFoldDB" id="A0AAW5HHS9"/>
<protein>
    <submittedName>
        <fullName evidence="1">Class I SAM-dependent methyltransferase</fullName>
    </submittedName>
</protein>
<organism evidence="1 2">
    <name type="scientific">Pseudomonas putida</name>
    <name type="common">Arthrobacter siderocapsulatus</name>
    <dbReference type="NCBI Taxonomy" id="303"/>
    <lineage>
        <taxon>Bacteria</taxon>
        <taxon>Pseudomonadati</taxon>
        <taxon>Pseudomonadota</taxon>
        <taxon>Gammaproteobacteria</taxon>
        <taxon>Pseudomonadales</taxon>
        <taxon>Pseudomonadaceae</taxon>
        <taxon>Pseudomonas</taxon>
    </lineage>
</organism>